<accession>A0A8T9BRV9</accession>
<dbReference type="OrthoDB" id="3562068at2759"/>
<dbReference type="EMBL" id="QGMK01002568">
    <property type="protein sequence ID" value="TVY57553.1"/>
    <property type="molecule type" value="Genomic_DNA"/>
</dbReference>
<evidence type="ECO:0000313" key="3">
    <source>
        <dbReference type="EMBL" id="TVY57553.1"/>
    </source>
</evidence>
<proteinExistence type="predicted"/>
<feature type="compositionally biased region" description="Basic and acidic residues" evidence="1">
    <location>
        <begin position="106"/>
        <end position="118"/>
    </location>
</feature>
<feature type="domain" description="Reverse transcriptase Ty1/copia-type" evidence="2">
    <location>
        <begin position="181"/>
        <end position="379"/>
    </location>
</feature>
<sequence length="380" mass="43139">MTSVVDFDETKAGGSLDLKIKSADNTITQGVSSDLFTLGTTSLIPARKLVGRPRYEPSIPLVSFILKVLNNFSIEIPSKLAINTGGSNNITTARVDKVNVPEPEETTFREPDSTKEDTLFSPPNSTKHGRSDSDADEPSAKRIKALIAQRIFELEQLEEDEIDTMFITTNGRIEVTIPKTYYKAINNPDHKRLKARLVARGFSQLYGEDYIDTFAPTVKIDTLRIFLAMVAAHNLECRQYDVKNAFTESTLKERIYLSKPLGVPVTEGYALRVLRSLYSLKQAARDWNSLCKSYLQEIGFVQSLADPCLYKHPERDITLLVYVDDLAASAKTRSELDWFFLMMKRRFLTKDLGEIFKILGIRVTRNRVTREIFLDQEEYL</sequence>
<gene>
    <name evidence="3" type="primary">GIP_1</name>
    <name evidence="3" type="ORF">LSUE1_G008874</name>
</gene>
<reference evidence="3 4" key="1">
    <citation type="submission" date="2018-05" db="EMBL/GenBank/DDBJ databases">
        <title>Genome sequencing and assembly of the regulated plant pathogen Lachnellula willkommii and related sister species for the development of diagnostic species identification markers.</title>
        <authorList>
            <person name="Giroux E."/>
            <person name="Bilodeau G."/>
        </authorList>
    </citation>
    <scope>NUCLEOTIDE SEQUENCE [LARGE SCALE GENOMIC DNA]</scope>
    <source>
        <strain evidence="3 4">CBS 268.59</strain>
    </source>
</reference>
<dbReference type="Proteomes" id="UP000469558">
    <property type="component" value="Unassembled WGS sequence"/>
</dbReference>
<dbReference type="Pfam" id="PF07727">
    <property type="entry name" value="RVT_2"/>
    <property type="match status" value="1"/>
</dbReference>
<protein>
    <submittedName>
        <fullName evidence="3">Copia protein</fullName>
    </submittedName>
</protein>
<evidence type="ECO:0000259" key="2">
    <source>
        <dbReference type="Pfam" id="PF07727"/>
    </source>
</evidence>
<comment type="caution">
    <text evidence="3">The sequence shown here is derived from an EMBL/GenBank/DDBJ whole genome shotgun (WGS) entry which is preliminary data.</text>
</comment>
<evidence type="ECO:0000313" key="4">
    <source>
        <dbReference type="Proteomes" id="UP000469558"/>
    </source>
</evidence>
<name>A0A8T9BRV9_9HELO</name>
<dbReference type="AlphaFoldDB" id="A0A8T9BRV9"/>
<keyword evidence="4" id="KW-1185">Reference proteome</keyword>
<evidence type="ECO:0000256" key="1">
    <source>
        <dbReference type="SAM" id="MobiDB-lite"/>
    </source>
</evidence>
<dbReference type="InterPro" id="IPR013103">
    <property type="entry name" value="RVT_2"/>
</dbReference>
<feature type="region of interest" description="Disordered" evidence="1">
    <location>
        <begin position="93"/>
        <end position="139"/>
    </location>
</feature>
<organism evidence="3 4">
    <name type="scientific">Lachnellula suecica</name>
    <dbReference type="NCBI Taxonomy" id="602035"/>
    <lineage>
        <taxon>Eukaryota</taxon>
        <taxon>Fungi</taxon>
        <taxon>Dikarya</taxon>
        <taxon>Ascomycota</taxon>
        <taxon>Pezizomycotina</taxon>
        <taxon>Leotiomycetes</taxon>
        <taxon>Helotiales</taxon>
        <taxon>Lachnaceae</taxon>
        <taxon>Lachnellula</taxon>
    </lineage>
</organism>